<evidence type="ECO:0008006" key="5">
    <source>
        <dbReference type="Google" id="ProtNLM"/>
    </source>
</evidence>
<dbReference type="Proteomes" id="UP000298663">
    <property type="component" value="Unassembled WGS sequence"/>
</dbReference>
<proteinExistence type="predicted"/>
<dbReference type="AlphaFoldDB" id="A0A4U5P959"/>
<comment type="caution">
    <text evidence="3">The sequence shown here is derived from an EMBL/GenBank/DDBJ whole genome shotgun (WGS) entry which is preliminary data.</text>
</comment>
<feature type="region of interest" description="Disordered" evidence="2">
    <location>
        <begin position="209"/>
        <end position="238"/>
    </location>
</feature>
<evidence type="ECO:0000313" key="3">
    <source>
        <dbReference type="EMBL" id="TKR92541.1"/>
    </source>
</evidence>
<accession>A0A4U5P959</accession>
<evidence type="ECO:0000256" key="2">
    <source>
        <dbReference type="SAM" id="MobiDB-lite"/>
    </source>
</evidence>
<reference evidence="3 4" key="2">
    <citation type="journal article" date="2019" name="G3 (Bethesda)">
        <title>Hybrid Assembly of the Genome of the Entomopathogenic Nematode Steinernema carpocapsae Identifies the X-Chromosome.</title>
        <authorList>
            <person name="Serra L."/>
            <person name="Macchietto M."/>
            <person name="Macias-Munoz A."/>
            <person name="McGill C.J."/>
            <person name="Rodriguez I.M."/>
            <person name="Rodriguez B."/>
            <person name="Murad R."/>
            <person name="Mortazavi A."/>
        </authorList>
    </citation>
    <scope>NUCLEOTIDE SEQUENCE [LARGE SCALE GENOMIC DNA]</scope>
    <source>
        <strain evidence="3 4">ALL</strain>
    </source>
</reference>
<evidence type="ECO:0000313" key="4">
    <source>
        <dbReference type="Proteomes" id="UP000298663"/>
    </source>
</evidence>
<dbReference type="EMBL" id="AZBU02000002">
    <property type="protein sequence ID" value="TKR92541.1"/>
    <property type="molecule type" value="Genomic_DNA"/>
</dbReference>
<feature type="compositionally biased region" description="Low complexity" evidence="2">
    <location>
        <begin position="352"/>
        <end position="363"/>
    </location>
</feature>
<keyword evidence="1" id="KW-0175">Coiled coil</keyword>
<evidence type="ECO:0000256" key="1">
    <source>
        <dbReference type="SAM" id="Coils"/>
    </source>
</evidence>
<dbReference type="OrthoDB" id="5860767at2759"/>
<organism evidence="3 4">
    <name type="scientific">Steinernema carpocapsae</name>
    <name type="common">Entomopathogenic nematode</name>
    <dbReference type="NCBI Taxonomy" id="34508"/>
    <lineage>
        <taxon>Eukaryota</taxon>
        <taxon>Metazoa</taxon>
        <taxon>Ecdysozoa</taxon>
        <taxon>Nematoda</taxon>
        <taxon>Chromadorea</taxon>
        <taxon>Rhabditida</taxon>
        <taxon>Tylenchina</taxon>
        <taxon>Panagrolaimomorpha</taxon>
        <taxon>Strongyloidoidea</taxon>
        <taxon>Steinernematidae</taxon>
        <taxon>Steinernema</taxon>
    </lineage>
</organism>
<reference evidence="3 4" key="1">
    <citation type="journal article" date="2015" name="Genome Biol.">
        <title>Comparative genomics of Steinernema reveals deeply conserved gene regulatory networks.</title>
        <authorList>
            <person name="Dillman A.R."/>
            <person name="Macchietto M."/>
            <person name="Porter C.F."/>
            <person name="Rogers A."/>
            <person name="Williams B."/>
            <person name="Antoshechkin I."/>
            <person name="Lee M.M."/>
            <person name="Goodwin Z."/>
            <person name="Lu X."/>
            <person name="Lewis E.E."/>
            <person name="Goodrich-Blair H."/>
            <person name="Stock S.P."/>
            <person name="Adams B.J."/>
            <person name="Sternberg P.W."/>
            <person name="Mortazavi A."/>
        </authorList>
    </citation>
    <scope>NUCLEOTIDE SEQUENCE [LARGE SCALE GENOMIC DNA]</scope>
    <source>
        <strain evidence="3 4">ALL</strain>
    </source>
</reference>
<sequence>MLNPLDVAPADQQPNLPQLLPDLLQSLCERFRAVECEFVACPNLHEPPFNTSSATAAFLGSDISFVSPSTSSADFGKEIVCQLKEGTVITKEASAPREVIRIHLENGDDWKLPIRNVLNASSGFSWQIFCVEARQNSASALFHLLCSETTACDSAVIDSTILIAPMKPEPAEQPTSAMSSVKKMASMFAGNGKIAEESSIKKPTKIVKKVAPKTVSPTTSSSEEKTDAKTGKKSLISTRTVKTANGAKIIKKNIVDRSTPKENTPDLVQEVREEITNVSYVVKLGSSPAPDGVPNNEPLPHSPVTGKPNQNGEEKGGTPPEAEEANGGTSPEAKDVIKLENKEVPSDIKEPTVANGNGEAAAETADDQNGVVEKEESPEEAPIAVHEQNGEPTNGQKENGRKSLQPSNGTNGTHFNQTFSREDNSSSSTIVDATKSHSQTEIPPMDDESTQITSSSIAARLVSIRSQRESSNESGDGGKTASRSSEIGNGVRSQLLNDVESDLSINEDSHSSGFSEVLKLHTMPSALDNFFLPRSPNQMPIIVLQKVLKFMSFDELARIRQVTPIWDEMCGQMLNAGYYDLTAQADRLLTECQRRVHREAHLSKPIQVLTKLQLHVINPVDIMRVAMDEGVCCFPYGKILDQAFEVLEKVKETIRLKEDLIPIQWEPVAELSRRAQVHYKVCVEGIIEERMGEVMNLKAQQRLQRIDSFMIENTVSKLERVATQAKDDLHWEIEQLKSQNAQLRKDNRDIKRDYMKLESRVEVLERKFKTVARLLQ</sequence>
<feature type="compositionally biased region" description="Basic and acidic residues" evidence="2">
    <location>
        <begin position="332"/>
        <end position="350"/>
    </location>
</feature>
<protein>
    <recommendedName>
        <fullName evidence="5">F-box domain-containing protein</fullName>
    </recommendedName>
</protein>
<gene>
    <name evidence="3" type="ORF">L596_007174</name>
</gene>
<feature type="compositionally biased region" description="Polar residues" evidence="2">
    <location>
        <begin position="481"/>
        <end position="491"/>
    </location>
</feature>
<feature type="compositionally biased region" description="Polar residues" evidence="2">
    <location>
        <begin position="390"/>
        <end position="441"/>
    </location>
</feature>
<name>A0A4U5P959_STECR</name>
<keyword evidence="4" id="KW-1185">Reference proteome</keyword>
<feature type="region of interest" description="Disordered" evidence="2">
    <location>
        <begin position="286"/>
        <end position="491"/>
    </location>
</feature>
<feature type="coiled-coil region" evidence="1">
    <location>
        <begin position="726"/>
        <end position="767"/>
    </location>
</feature>